<evidence type="ECO:0000256" key="4">
    <source>
        <dbReference type="ARBA" id="ARBA00022679"/>
    </source>
</evidence>
<dbReference type="InterPro" id="IPR004358">
    <property type="entry name" value="Sig_transdc_His_kin-like_C"/>
</dbReference>
<dbReference type="SUPFAM" id="SSF55785">
    <property type="entry name" value="PYP-like sensor domain (PAS domain)"/>
    <property type="match status" value="4"/>
</dbReference>
<dbReference type="SMART" id="SM00086">
    <property type="entry name" value="PAC"/>
    <property type="match status" value="4"/>
</dbReference>
<keyword evidence="8" id="KW-0902">Two-component regulatory system</keyword>
<feature type="domain" description="PAC" evidence="13">
    <location>
        <begin position="218"/>
        <end position="269"/>
    </location>
</feature>
<keyword evidence="5" id="KW-0547">Nucleotide-binding</keyword>
<feature type="coiled-coil region" evidence="9">
    <location>
        <begin position="387"/>
        <end position="432"/>
    </location>
</feature>
<dbReference type="SMART" id="SM00091">
    <property type="entry name" value="PAS"/>
    <property type="match status" value="4"/>
</dbReference>
<dbReference type="InterPro" id="IPR013656">
    <property type="entry name" value="PAS_4"/>
</dbReference>
<dbReference type="InterPro" id="IPR005467">
    <property type="entry name" value="His_kinase_dom"/>
</dbReference>
<dbReference type="PRINTS" id="PR00344">
    <property type="entry name" value="BCTRLSENSOR"/>
</dbReference>
<dbReference type="Gene3D" id="3.30.565.10">
    <property type="entry name" value="Histidine kinase-like ATPase, C-terminal domain"/>
    <property type="match status" value="1"/>
</dbReference>
<feature type="domain" description="Histidine kinase" evidence="11">
    <location>
        <begin position="789"/>
        <end position="1051"/>
    </location>
</feature>
<dbReference type="CDD" id="cd00130">
    <property type="entry name" value="PAS"/>
    <property type="match status" value="3"/>
</dbReference>
<feature type="domain" description="PAC" evidence="13">
    <location>
        <begin position="340"/>
        <end position="396"/>
    </location>
</feature>
<dbReference type="Gene3D" id="3.30.450.40">
    <property type="match status" value="1"/>
</dbReference>
<dbReference type="SMART" id="SM00065">
    <property type="entry name" value="GAF"/>
    <property type="match status" value="1"/>
</dbReference>
<evidence type="ECO:0000256" key="10">
    <source>
        <dbReference type="SAM" id="MobiDB-lite"/>
    </source>
</evidence>
<dbReference type="EC" id="2.7.13.3" evidence="2"/>
<dbReference type="CDD" id="cd00082">
    <property type="entry name" value="HisKA"/>
    <property type="match status" value="1"/>
</dbReference>
<dbReference type="Gene3D" id="3.30.450.20">
    <property type="entry name" value="PAS domain"/>
    <property type="match status" value="4"/>
</dbReference>
<feature type="coiled-coil region" evidence="9">
    <location>
        <begin position="743"/>
        <end position="770"/>
    </location>
</feature>
<dbReference type="Proteomes" id="UP001525890">
    <property type="component" value="Unassembled WGS sequence"/>
</dbReference>
<dbReference type="SUPFAM" id="SSF55781">
    <property type="entry name" value="GAF domain-like"/>
    <property type="match status" value="1"/>
</dbReference>
<keyword evidence="7" id="KW-0067">ATP-binding</keyword>
<keyword evidence="9" id="KW-0175">Coiled coil</keyword>
<evidence type="ECO:0000256" key="8">
    <source>
        <dbReference type="ARBA" id="ARBA00023012"/>
    </source>
</evidence>
<evidence type="ECO:0000313" key="15">
    <source>
        <dbReference type="Proteomes" id="UP001525890"/>
    </source>
</evidence>
<accession>A0ABT2MME3</accession>
<dbReference type="SUPFAM" id="SSF47384">
    <property type="entry name" value="Homodimeric domain of signal transducing histidine kinase"/>
    <property type="match status" value="1"/>
</dbReference>
<feature type="domain" description="PAC" evidence="13">
    <location>
        <begin position="504"/>
        <end position="556"/>
    </location>
</feature>
<dbReference type="EMBL" id="JAMXFF010000006">
    <property type="protein sequence ID" value="MCT7965920.1"/>
    <property type="molecule type" value="Genomic_DNA"/>
</dbReference>
<feature type="domain" description="PAS" evidence="12">
    <location>
        <begin position="28"/>
        <end position="69"/>
    </location>
</feature>
<feature type="region of interest" description="Disordered" evidence="10">
    <location>
        <begin position="946"/>
        <end position="965"/>
    </location>
</feature>
<dbReference type="Gene3D" id="1.10.287.130">
    <property type="match status" value="1"/>
</dbReference>
<comment type="catalytic activity">
    <reaction evidence="1">
        <text>ATP + protein L-histidine = ADP + protein N-phospho-L-histidine.</text>
        <dbReference type="EC" id="2.7.13.3"/>
    </reaction>
</comment>
<feature type="domain" description="PAC" evidence="13">
    <location>
        <begin position="86"/>
        <end position="138"/>
    </location>
</feature>
<dbReference type="InterPro" id="IPR003594">
    <property type="entry name" value="HATPase_dom"/>
</dbReference>
<evidence type="ECO:0000313" key="14">
    <source>
        <dbReference type="EMBL" id="MCT7965920.1"/>
    </source>
</evidence>
<evidence type="ECO:0000259" key="11">
    <source>
        <dbReference type="PROSITE" id="PS50109"/>
    </source>
</evidence>
<evidence type="ECO:0000256" key="3">
    <source>
        <dbReference type="ARBA" id="ARBA00022553"/>
    </source>
</evidence>
<feature type="domain" description="PAS" evidence="12">
    <location>
        <begin position="429"/>
        <end position="470"/>
    </location>
</feature>
<reference evidence="14 15" key="1">
    <citation type="journal article" date="2022" name="Front. Microbiol.">
        <title>High genomic differentiation and limited gene flow indicate recent cryptic speciation within the genus Laspinema (cyanobacteria).</title>
        <authorList>
            <person name="Stanojkovic A."/>
            <person name="Skoupy S."/>
            <person name="Skaloud P."/>
            <person name="Dvorak P."/>
        </authorList>
    </citation>
    <scope>NUCLEOTIDE SEQUENCE [LARGE SCALE GENOMIC DNA]</scope>
    <source>
        <strain evidence="14 15">D2a</strain>
    </source>
</reference>
<comment type="caution">
    <text evidence="14">The sequence shown here is derived from an EMBL/GenBank/DDBJ whole genome shotgun (WGS) entry which is preliminary data.</text>
</comment>
<keyword evidence="6" id="KW-0418">Kinase</keyword>
<dbReference type="InterPro" id="IPR036097">
    <property type="entry name" value="HisK_dim/P_sf"/>
</dbReference>
<dbReference type="PROSITE" id="PS50113">
    <property type="entry name" value="PAC"/>
    <property type="match status" value="4"/>
</dbReference>
<dbReference type="InterPro" id="IPR035965">
    <property type="entry name" value="PAS-like_dom_sf"/>
</dbReference>
<dbReference type="InterPro" id="IPR000014">
    <property type="entry name" value="PAS"/>
</dbReference>
<proteinExistence type="predicted"/>
<dbReference type="Pfam" id="PF01590">
    <property type="entry name" value="GAF"/>
    <property type="match status" value="1"/>
</dbReference>
<evidence type="ECO:0000256" key="6">
    <source>
        <dbReference type="ARBA" id="ARBA00022777"/>
    </source>
</evidence>
<evidence type="ECO:0000256" key="7">
    <source>
        <dbReference type="ARBA" id="ARBA00022840"/>
    </source>
</evidence>
<dbReference type="InterPro" id="IPR003018">
    <property type="entry name" value="GAF"/>
</dbReference>
<keyword evidence="3" id="KW-0597">Phosphoprotein</keyword>
<dbReference type="Pfam" id="PF08447">
    <property type="entry name" value="PAS_3"/>
    <property type="match status" value="2"/>
</dbReference>
<dbReference type="PANTHER" id="PTHR43065:SF10">
    <property type="entry name" value="PEROXIDE STRESS-ACTIVATED HISTIDINE KINASE MAK3"/>
    <property type="match status" value="1"/>
</dbReference>
<evidence type="ECO:0000256" key="5">
    <source>
        <dbReference type="ARBA" id="ARBA00022741"/>
    </source>
</evidence>
<dbReference type="InterPro" id="IPR000700">
    <property type="entry name" value="PAS-assoc_C"/>
</dbReference>
<dbReference type="InterPro" id="IPR003661">
    <property type="entry name" value="HisK_dim/P_dom"/>
</dbReference>
<dbReference type="RefSeq" id="WP_368005576.1">
    <property type="nucleotide sequence ID" value="NZ_JAMXFF010000006.1"/>
</dbReference>
<keyword evidence="4" id="KW-0808">Transferase</keyword>
<dbReference type="InterPro" id="IPR036890">
    <property type="entry name" value="HATPase_C_sf"/>
</dbReference>
<dbReference type="InterPro" id="IPR013655">
    <property type="entry name" value="PAS_fold_3"/>
</dbReference>
<feature type="compositionally biased region" description="Polar residues" evidence="10">
    <location>
        <begin position="947"/>
        <end position="965"/>
    </location>
</feature>
<evidence type="ECO:0000259" key="13">
    <source>
        <dbReference type="PROSITE" id="PS50113"/>
    </source>
</evidence>
<dbReference type="PANTHER" id="PTHR43065">
    <property type="entry name" value="SENSOR HISTIDINE KINASE"/>
    <property type="match status" value="1"/>
</dbReference>
<dbReference type="SMART" id="SM00387">
    <property type="entry name" value="HATPase_c"/>
    <property type="match status" value="1"/>
</dbReference>
<sequence length="1054" mass="119797">MTTCSINLQQCEENLLSWKSAVNHTAIVMETDDRGRITEVNDKFIEISGYSRQESLDRTPAMLNSGFHPPEFFTQLWQAIAQGQVWRGEIKNKRKDGSVYWVDTTLTPILNSEGIPHKYIALQLDITSQKETEEKLTFTQRRFQQLAANLPGVIYQFLMCPDGAVFFPYMSPGCRDFFEIDPESIENNAQVLINLIHPDDFSSFSSSVAISAETLEPWHWEGRFINPSGKVVWIEGHSRPEKQENGDILWDGLLIEITERKIAQEALRQSEQRLGLHFKQTPLAVIEWDLNFEVMDWNPAAEKMFGYSKREALNHHAVELIVPQSAREQVDQVFQALLQQTGGTRSTNENFTKSGEIIVCDWYNTPLIDPDGTAIGVASLVEDITERQHYQDALKAANEALEQRVEERTGQLQEAIAKLQGEMASRELLEEKYRSIFENAIMGIFQTTQEGEYISANPALARIYGYESPQELMQELRNVDDQLYVEKNRRNEFIEAIAEKGKISDFESQVYCKNGGIIWIAENARAVRDETGMLLYYEGTVEEITKRKQTEAALRRSEERLQEKALREALLNQLTEQIRQSLDLETILATTVEEIRELLQIDLCYFSWYRPAGMPGEGMRSPLQQRDCAVLNWETVKAARSPGIVSPLGFYSVSESWSDHCLQLQPIRIDTVESYPDKTVVEIFRPWGFKSVLCLPLQTHSGQVGVLSCVHCSRERTWNESEVLLMHSISDRLTIAIDQAQLYAQSRAAAQQARDQAQRLEQALYQLTETQTQLIQTEKMSSLGQMVAGIAHEINNPVTFIHGNAIHAYQYFKELLPLLKLYQHYYPEPVSEIRDLLEELDLAFILDDLPKALHSMKLGTERIRQIVLSLRNFSRLDESQKKPVDIHEGIDNTLLILQHRLSQIQVVKEYGNLPLIECYPGQLNQVFMNILANAIDAVEEGKGLAEQTGNSKFSEANSTARNPSPTISIHTELTEDDLVVIRIKDNGSGLTETVKNRLFDPFFTTKPVGKGTGLGLSISYQIIVEKHRGILDCQSQPGRGSEFVIKIPSKTGNK</sequence>
<protein>
    <recommendedName>
        <fullName evidence="2">histidine kinase</fullName>
        <ecNumber evidence="2">2.7.13.3</ecNumber>
    </recommendedName>
</protein>
<evidence type="ECO:0000256" key="1">
    <source>
        <dbReference type="ARBA" id="ARBA00000085"/>
    </source>
</evidence>
<name>A0ABT2MME3_9CYAN</name>
<evidence type="ECO:0000259" key="12">
    <source>
        <dbReference type="PROSITE" id="PS50112"/>
    </source>
</evidence>
<dbReference type="Pfam" id="PF08448">
    <property type="entry name" value="PAS_4"/>
    <property type="match status" value="1"/>
</dbReference>
<dbReference type="PROSITE" id="PS50112">
    <property type="entry name" value="PAS"/>
    <property type="match status" value="3"/>
</dbReference>
<dbReference type="PROSITE" id="PS50109">
    <property type="entry name" value="HIS_KIN"/>
    <property type="match status" value="1"/>
</dbReference>
<gene>
    <name evidence="14" type="ORF">NG799_06185</name>
</gene>
<dbReference type="InterPro" id="IPR029016">
    <property type="entry name" value="GAF-like_dom_sf"/>
</dbReference>
<feature type="domain" description="PAS" evidence="12">
    <location>
        <begin position="270"/>
        <end position="341"/>
    </location>
</feature>
<dbReference type="Pfam" id="PF02518">
    <property type="entry name" value="HATPase_c"/>
    <property type="match status" value="1"/>
</dbReference>
<dbReference type="InterPro" id="IPR001610">
    <property type="entry name" value="PAC"/>
</dbReference>
<dbReference type="NCBIfam" id="TIGR00229">
    <property type="entry name" value="sensory_box"/>
    <property type="match status" value="3"/>
</dbReference>
<dbReference type="SUPFAM" id="SSF55874">
    <property type="entry name" value="ATPase domain of HSP90 chaperone/DNA topoisomerase II/histidine kinase"/>
    <property type="match status" value="1"/>
</dbReference>
<evidence type="ECO:0000256" key="9">
    <source>
        <dbReference type="SAM" id="Coils"/>
    </source>
</evidence>
<evidence type="ECO:0000256" key="2">
    <source>
        <dbReference type="ARBA" id="ARBA00012438"/>
    </source>
</evidence>
<organism evidence="14 15">
    <name type="scientific">Laspinema palackyanum D2a</name>
    <dbReference type="NCBI Taxonomy" id="2953684"/>
    <lineage>
        <taxon>Bacteria</taxon>
        <taxon>Bacillati</taxon>
        <taxon>Cyanobacteriota</taxon>
        <taxon>Cyanophyceae</taxon>
        <taxon>Oscillatoriophycideae</taxon>
        <taxon>Oscillatoriales</taxon>
        <taxon>Laspinemataceae</taxon>
        <taxon>Laspinema</taxon>
        <taxon>Laspinema palackyanum</taxon>
    </lineage>
</organism>
<dbReference type="Pfam" id="PF13426">
    <property type="entry name" value="PAS_9"/>
    <property type="match status" value="1"/>
</dbReference>
<keyword evidence="15" id="KW-1185">Reference proteome</keyword>